<evidence type="ECO:0000256" key="8">
    <source>
        <dbReference type="RuleBase" id="RU003881"/>
    </source>
</evidence>
<feature type="domain" description="FAD/NAD(P)-binding" evidence="10">
    <location>
        <begin position="30"/>
        <end position="317"/>
    </location>
</feature>
<evidence type="ECO:0000256" key="3">
    <source>
        <dbReference type="ARBA" id="ARBA00023002"/>
    </source>
</evidence>
<keyword evidence="8" id="KW-0521">NADP</keyword>
<feature type="region of interest" description="Disordered" evidence="9">
    <location>
        <begin position="1"/>
        <end position="22"/>
    </location>
</feature>
<keyword evidence="4" id="KW-1015">Disulfide bond</keyword>
<dbReference type="EMBL" id="SDPW01000001">
    <property type="protein sequence ID" value="RXZ54264.1"/>
    <property type="molecule type" value="Genomic_DNA"/>
</dbReference>
<dbReference type="Gene3D" id="3.50.50.60">
    <property type="entry name" value="FAD/NAD(P)-binding domain"/>
    <property type="match status" value="2"/>
</dbReference>
<comment type="cofactor">
    <cofactor evidence="8">
        <name>FAD</name>
        <dbReference type="ChEBI" id="CHEBI:57692"/>
    </cofactor>
    <text evidence="8">Binds 1 FAD per subunit.</text>
</comment>
<dbReference type="InterPro" id="IPR023753">
    <property type="entry name" value="FAD/NAD-binding_dom"/>
</dbReference>
<proteinExistence type="inferred from homology"/>
<dbReference type="PRINTS" id="PR00469">
    <property type="entry name" value="PNDRDTASEII"/>
</dbReference>
<dbReference type="Proteomes" id="UP000293345">
    <property type="component" value="Unassembled WGS sequence"/>
</dbReference>
<comment type="catalytic activity">
    <reaction evidence="6 7">
        <text>[thioredoxin]-dithiol + NADP(+) = [thioredoxin]-disulfide + NADPH + H(+)</text>
        <dbReference type="Rhea" id="RHEA:20345"/>
        <dbReference type="Rhea" id="RHEA-COMP:10698"/>
        <dbReference type="Rhea" id="RHEA-COMP:10700"/>
        <dbReference type="ChEBI" id="CHEBI:15378"/>
        <dbReference type="ChEBI" id="CHEBI:29950"/>
        <dbReference type="ChEBI" id="CHEBI:50058"/>
        <dbReference type="ChEBI" id="CHEBI:57783"/>
        <dbReference type="ChEBI" id="CHEBI:58349"/>
        <dbReference type="EC" id="1.8.1.9"/>
    </reaction>
</comment>
<keyword evidence="5 7" id="KW-0676">Redox-active center</keyword>
<evidence type="ECO:0000313" key="11">
    <source>
        <dbReference type="EMBL" id="RXZ54264.1"/>
    </source>
</evidence>
<protein>
    <recommendedName>
        <fullName evidence="7">Thioredoxin reductase</fullName>
        <ecNumber evidence="7">1.8.1.9</ecNumber>
    </recommendedName>
</protein>
<keyword evidence="3 7" id="KW-0560">Oxidoreductase</keyword>
<dbReference type="GO" id="GO:0005737">
    <property type="term" value="C:cytoplasm"/>
    <property type="evidence" value="ECO:0007669"/>
    <property type="project" value="InterPro"/>
</dbReference>
<gene>
    <name evidence="11" type="primary">trxB</name>
    <name evidence="11" type="ORF">ET524_07070</name>
</gene>
<comment type="caution">
    <text evidence="11">The sequence shown here is derived from an EMBL/GenBank/DDBJ whole genome shotgun (WGS) entry which is preliminary data.</text>
</comment>
<dbReference type="InterPro" id="IPR008255">
    <property type="entry name" value="Pyr_nucl-diS_OxRdtase_2_AS"/>
</dbReference>
<accession>A0A4Q2K3T1</accession>
<dbReference type="InterPro" id="IPR050097">
    <property type="entry name" value="Ferredoxin-NADP_redctase_2"/>
</dbReference>
<evidence type="ECO:0000313" key="12">
    <source>
        <dbReference type="Proteomes" id="UP000293345"/>
    </source>
</evidence>
<keyword evidence="2 7" id="KW-0274">FAD</keyword>
<dbReference type="SUPFAM" id="SSF51905">
    <property type="entry name" value="FAD/NAD(P)-binding domain"/>
    <property type="match status" value="1"/>
</dbReference>
<comment type="subunit">
    <text evidence="7">Homodimer.</text>
</comment>
<dbReference type="PANTHER" id="PTHR48105">
    <property type="entry name" value="THIOREDOXIN REDUCTASE 1-RELATED-RELATED"/>
    <property type="match status" value="1"/>
</dbReference>
<dbReference type="AlphaFoldDB" id="A0A4Q2K3T1"/>
<evidence type="ECO:0000256" key="4">
    <source>
        <dbReference type="ARBA" id="ARBA00023157"/>
    </source>
</evidence>
<dbReference type="PROSITE" id="PS00573">
    <property type="entry name" value="PYRIDINE_REDOX_2"/>
    <property type="match status" value="1"/>
</dbReference>
<sequence length="331" mass="34228">MTNSENLGNQPSACSNQPEAPANAHTETLDVAIIGAGPAGLTAGLYAARAGLRAAVFERLSPGGQLAQTERIDNYPGFAQGAGGFELAWSMKEQAERFGVRVINEEVTALDVAAAPKTLVTSAGAYRAASVIVATGARPRKLGVPGEAELTGRGVSYCATCDGNFFRGKTVMVVGGGNTAAADAIYLSRLASRVILVHRRNALRATPVYHRQLAELENVEFVWNATVRALHGEDGKLAAAQIEHLADGSLETIPVDGVFVAVGTQPNTELLAGALPLDEAGYIVADETCATPVPGVFAAGDVRAKTLRQVVTAVADGAVCAEQAASYVAIC</sequence>
<dbReference type="OrthoDB" id="109585at2"/>
<evidence type="ECO:0000256" key="9">
    <source>
        <dbReference type="SAM" id="MobiDB-lite"/>
    </source>
</evidence>
<evidence type="ECO:0000259" key="10">
    <source>
        <dbReference type="Pfam" id="PF07992"/>
    </source>
</evidence>
<evidence type="ECO:0000256" key="2">
    <source>
        <dbReference type="ARBA" id="ARBA00022827"/>
    </source>
</evidence>
<keyword evidence="1 7" id="KW-0285">Flavoprotein</keyword>
<feature type="compositionally biased region" description="Polar residues" evidence="9">
    <location>
        <begin position="1"/>
        <end position="18"/>
    </location>
</feature>
<evidence type="ECO:0000256" key="6">
    <source>
        <dbReference type="ARBA" id="ARBA00048132"/>
    </source>
</evidence>
<reference evidence="11 12" key="1">
    <citation type="submission" date="2019-01" db="EMBL/GenBank/DDBJ databases">
        <title>Senegalimassilia sp. nov. KGMB04484 isolated human feces.</title>
        <authorList>
            <person name="Han K.-I."/>
            <person name="Kim J.-S."/>
            <person name="Lee K.C."/>
            <person name="Suh M.K."/>
            <person name="Eom M.K."/>
            <person name="Lee J.H."/>
            <person name="Park S.-H."/>
            <person name="Kang S.W."/>
            <person name="Park J.-E."/>
            <person name="Oh B.S."/>
            <person name="Yu S.Y."/>
            <person name="Choi S.-H."/>
            <person name="Lee D.H."/>
            <person name="Yoon H."/>
            <person name="Kim B.-Y."/>
            <person name="Lee J.H."/>
            <person name="Lee J.-S."/>
        </authorList>
    </citation>
    <scope>NUCLEOTIDE SEQUENCE [LARGE SCALE GENOMIC DNA]</scope>
    <source>
        <strain evidence="11 12">KGMB04484</strain>
    </source>
</reference>
<dbReference type="RefSeq" id="WP_129424463.1">
    <property type="nucleotide sequence ID" value="NZ_SDPW01000001.1"/>
</dbReference>
<dbReference type="InterPro" id="IPR005982">
    <property type="entry name" value="Thioredox_Rdtase"/>
</dbReference>
<evidence type="ECO:0000256" key="7">
    <source>
        <dbReference type="RuleBase" id="RU003880"/>
    </source>
</evidence>
<dbReference type="GO" id="GO:0004791">
    <property type="term" value="F:thioredoxin-disulfide reductase (NADPH) activity"/>
    <property type="evidence" value="ECO:0007669"/>
    <property type="project" value="UniProtKB-UniRule"/>
</dbReference>
<dbReference type="NCBIfam" id="TIGR01292">
    <property type="entry name" value="TRX_reduct"/>
    <property type="match status" value="1"/>
</dbReference>
<organism evidence="11 12">
    <name type="scientific">Senegalimassilia faecalis</name>
    <dbReference type="NCBI Taxonomy" id="2509433"/>
    <lineage>
        <taxon>Bacteria</taxon>
        <taxon>Bacillati</taxon>
        <taxon>Actinomycetota</taxon>
        <taxon>Coriobacteriia</taxon>
        <taxon>Coriobacteriales</taxon>
        <taxon>Coriobacteriaceae</taxon>
        <taxon>Senegalimassilia</taxon>
    </lineage>
</organism>
<evidence type="ECO:0000256" key="1">
    <source>
        <dbReference type="ARBA" id="ARBA00022630"/>
    </source>
</evidence>
<dbReference type="GO" id="GO:0019430">
    <property type="term" value="P:removal of superoxide radicals"/>
    <property type="evidence" value="ECO:0007669"/>
    <property type="project" value="UniProtKB-UniRule"/>
</dbReference>
<dbReference type="EC" id="1.8.1.9" evidence="7"/>
<keyword evidence="12" id="KW-1185">Reference proteome</keyword>
<name>A0A4Q2K3T1_9ACTN</name>
<evidence type="ECO:0000256" key="5">
    <source>
        <dbReference type="ARBA" id="ARBA00023284"/>
    </source>
</evidence>
<dbReference type="PRINTS" id="PR00368">
    <property type="entry name" value="FADPNR"/>
</dbReference>
<dbReference type="Pfam" id="PF07992">
    <property type="entry name" value="Pyr_redox_2"/>
    <property type="match status" value="1"/>
</dbReference>
<dbReference type="InterPro" id="IPR036188">
    <property type="entry name" value="FAD/NAD-bd_sf"/>
</dbReference>
<comment type="similarity">
    <text evidence="7">Belongs to the class-II pyridine nucleotide-disulfide oxidoreductase family.</text>
</comment>